<dbReference type="SFLD" id="SFLDS00003">
    <property type="entry name" value="Haloacid_Dehalogenase"/>
    <property type="match status" value="1"/>
</dbReference>
<dbReference type="SUPFAM" id="SSF56784">
    <property type="entry name" value="HAD-like"/>
    <property type="match status" value="1"/>
</dbReference>
<evidence type="ECO:0000313" key="1">
    <source>
        <dbReference type="EMBL" id="BAO84565.1"/>
    </source>
</evidence>
<dbReference type="NCBIfam" id="TIGR01509">
    <property type="entry name" value="HAD-SF-IA-v3"/>
    <property type="match status" value="1"/>
</dbReference>
<name>A0A060NT87_9BURK</name>
<dbReference type="InterPro" id="IPR006439">
    <property type="entry name" value="HAD-SF_hydro_IA"/>
</dbReference>
<dbReference type="GO" id="GO:0016787">
    <property type="term" value="F:hydrolase activity"/>
    <property type="evidence" value="ECO:0007669"/>
    <property type="project" value="InterPro"/>
</dbReference>
<dbReference type="SFLD" id="SFLDG01129">
    <property type="entry name" value="C1.5:_HAD__Beta-PGM__Phosphata"/>
    <property type="match status" value="1"/>
</dbReference>
<dbReference type="EMBL" id="AP014569">
    <property type="protein sequence ID" value="BAO84565.1"/>
    <property type="molecule type" value="Genomic_DNA"/>
</dbReference>
<proteinExistence type="predicted"/>
<dbReference type="STRING" id="1458426.SMCB_2337"/>
<dbReference type="HOGENOM" id="CLU_045011_0_2_4"/>
<dbReference type="Gene3D" id="1.10.150.240">
    <property type="entry name" value="Putative phosphatase, domain 2"/>
    <property type="match status" value="1"/>
</dbReference>
<organism evidence="1 2">
    <name type="scientific">Serpentinimonas maccroryi</name>
    <dbReference type="NCBI Taxonomy" id="1458426"/>
    <lineage>
        <taxon>Bacteria</taxon>
        <taxon>Pseudomonadati</taxon>
        <taxon>Pseudomonadota</taxon>
        <taxon>Betaproteobacteria</taxon>
        <taxon>Burkholderiales</taxon>
        <taxon>Comamonadaceae</taxon>
        <taxon>Serpentinimonas</taxon>
    </lineage>
</organism>
<reference evidence="1 2" key="1">
    <citation type="journal article" date="2014" name="Nat. Commun.">
        <title>Physiological and genomic features of highly alkaliphilic hydrogen-utilizing Betaproteobacteria from a continental serpentinizing site.</title>
        <authorList>
            <person name="Suzuki S."/>
            <person name="Kuenen J.G."/>
            <person name="Schipper K."/>
            <person name="van der Velde S."/>
            <person name="Ishii S."/>
            <person name="Wu A."/>
            <person name="Sorokin D.Y."/>
            <person name="Tenney A."/>
            <person name="Meng X.Y."/>
            <person name="Morrill P.L."/>
            <person name="Kamagata Y."/>
            <person name="Muyzer G."/>
            <person name="Nealson K.H."/>
        </authorList>
    </citation>
    <scope>NUCLEOTIDE SEQUENCE [LARGE SCALE GENOMIC DNA]</scope>
    <source>
        <strain evidence="1 2">B1</strain>
    </source>
</reference>
<dbReference type="InterPro" id="IPR023198">
    <property type="entry name" value="PGP-like_dom2"/>
</dbReference>
<dbReference type="InterPro" id="IPR044999">
    <property type="entry name" value="CbbY-like"/>
</dbReference>
<dbReference type="KEGG" id="cbab:SMCB_2337"/>
<dbReference type="Gene3D" id="3.40.50.1000">
    <property type="entry name" value="HAD superfamily/HAD-like"/>
    <property type="match status" value="1"/>
</dbReference>
<dbReference type="OrthoDB" id="5293434at2"/>
<dbReference type="InterPro" id="IPR023214">
    <property type="entry name" value="HAD_sf"/>
</dbReference>
<dbReference type="InterPro" id="IPR036412">
    <property type="entry name" value="HAD-like_sf"/>
</dbReference>
<keyword evidence="2" id="KW-1185">Reference proteome</keyword>
<dbReference type="RefSeq" id="WP_082027384.1">
    <property type="nucleotide sequence ID" value="NZ_AP014569.1"/>
</dbReference>
<evidence type="ECO:0000313" key="2">
    <source>
        <dbReference type="Proteomes" id="UP000066014"/>
    </source>
</evidence>
<gene>
    <name evidence="1" type="ORF">SMCB_2337</name>
</gene>
<dbReference type="PANTHER" id="PTHR42896:SF2">
    <property type="entry name" value="CBBY-LIKE PROTEIN"/>
    <property type="match status" value="1"/>
</dbReference>
<dbReference type="PANTHER" id="PTHR42896">
    <property type="entry name" value="XYLULOSE-1,5-BISPHOSPHATE (XUBP) PHOSPHATASE"/>
    <property type="match status" value="1"/>
</dbReference>
<sequence>MLNALIFDVDGTLADTESVHLAAFNHAFAQEGLGWHWDVPLYTQLLDVSGGKERLLHYWRMVQPGLKEVDGGAVRDTVARLHEIKTACYEQAISAGAVALRPGVLTLMQAALNQGLQLAIATTTSPVNIAALLRTAIGPDWRSHFLAIGDASNAPLKKPHPQVYLKVLADMRLDPAQCVAFEDSANGLQSATAAGLATVITPSSYTAQHDFGTALRVLPDLSQLDLGQLRQWLVEREATRATLGARRPAAKPQGGTKR</sequence>
<dbReference type="Proteomes" id="UP000066014">
    <property type="component" value="Chromosome"/>
</dbReference>
<dbReference type="Pfam" id="PF00702">
    <property type="entry name" value="Hydrolase"/>
    <property type="match status" value="1"/>
</dbReference>
<dbReference type="AlphaFoldDB" id="A0A060NT87"/>
<accession>A0A060NT87</accession>
<protein>
    <submittedName>
        <fullName evidence="1">Predicted phosphatase/phosphohexomutase</fullName>
    </submittedName>
</protein>